<dbReference type="AlphaFoldDB" id="A0AAE3LPE4"/>
<comment type="similarity">
    <text evidence="2 3">Belongs to the YajQ family.</text>
</comment>
<comment type="caution">
    <text evidence="4">The sequence shown here is derived from an EMBL/GenBank/DDBJ whole genome shotgun (WGS) entry which is preliminary data.</text>
</comment>
<dbReference type="EMBL" id="JAOTPL010000002">
    <property type="protein sequence ID" value="MCU7693390.1"/>
    <property type="molecule type" value="Genomic_DNA"/>
</dbReference>
<dbReference type="SUPFAM" id="SSF89963">
    <property type="entry name" value="YajQ-like"/>
    <property type="match status" value="2"/>
</dbReference>
<reference evidence="4" key="1">
    <citation type="submission" date="2022-10" db="EMBL/GenBank/DDBJ databases">
        <authorList>
            <person name="Kim H.S."/>
            <person name="Kim J.-S."/>
            <person name="Suh M.K."/>
            <person name="Eom M.K."/>
            <person name="Lee J.-S."/>
        </authorList>
    </citation>
    <scope>NUCLEOTIDE SEQUENCE</scope>
    <source>
        <strain evidence="4">LIP-5</strain>
    </source>
</reference>
<dbReference type="PANTHER" id="PTHR30476:SF0">
    <property type="entry name" value="UPF0234 PROTEIN YAJQ"/>
    <property type="match status" value="1"/>
</dbReference>
<dbReference type="GO" id="GO:0005829">
    <property type="term" value="C:cytosol"/>
    <property type="evidence" value="ECO:0007669"/>
    <property type="project" value="TreeGrafter"/>
</dbReference>
<protein>
    <recommendedName>
        <fullName evidence="3">Nucleotide-binding protein OD355_02530</fullName>
    </recommendedName>
</protein>
<organism evidence="4 5">
    <name type="scientific">Haoranjiania flava</name>
    <dbReference type="NCBI Taxonomy" id="1856322"/>
    <lineage>
        <taxon>Bacteria</taxon>
        <taxon>Pseudomonadati</taxon>
        <taxon>Bacteroidota</taxon>
        <taxon>Chitinophagia</taxon>
        <taxon>Chitinophagales</taxon>
        <taxon>Chitinophagaceae</taxon>
        <taxon>Haoranjiania</taxon>
    </lineage>
</organism>
<dbReference type="NCBIfam" id="NF003819">
    <property type="entry name" value="PRK05412.1"/>
    <property type="match status" value="1"/>
</dbReference>
<comment type="function">
    <text evidence="3">Nucleotide-binding protein.</text>
</comment>
<dbReference type="Pfam" id="PF04461">
    <property type="entry name" value="YajQ"/>
    <property type="match status" value="1"/>
</dbReference>
<keyword evidence="5" id="KW-1185">Reference proteome</keyword>
<evidence type="ECO:0000313" key="5">
    <source>
        <dbReference type="Proteomes" id="UP001209317"/>
    </source>
</evidence>
<proteinExistence type="inferred from homology"/>
<name>A0AAE3LPE4_9BACT</name>
<dbReference type="InterPro" id="IPR036183">
    <property type="entry name" value="YajQ-like_sf"/>
</dbReference>
<dbReference type="Gene3D" id="3.30.70.990">
    <property type="entry name" value="YajQ-like, domain 2"/>
    <property type="match status" value="1"/>
</dbReference>
<gene>
    <name evidence="4" type="ORF">OD355_02530</name>
</gene>
<dbReference type="InterPro" id="IPR035570">
    <property type="entry name" value="UPF0234_N"/>
</dbReference>
<evidence type="ECO:0000256" key="3">
    <source>
        <dbReference type="HAMAP-Rule" id="MF_00632"/>
    </source>
</evidence>
<evidence type="ECO:0000313" key="4">
    <source>
        <dbReference type="EMBL" id="MCU7693390.1"/>
    </source>
</evidence>
<sequence length="174" mass="19742">MSIHFTIIHFHHMPSFDIACKVDLQTLDNAVNTVTKEIANRFDFKNSPVHIELDKKNYIVKLEAESDMKMKQVIDVLISRAMKQGIDPSAFDFEKDAYPSGKLVKKEVAVQNGLKQEDAKKITKRIKDSGLKVQTQIMDDTVRVIAKKIDDLQAVIADLKGNIQLPLTFTNMKN</sequence>
<dbReference type="GO" id="GO:0000166">
    <property type="term" value="F:nucleotide binding"/>
    <property type="evidence" value="ECO:0007669"/>
    <property type="project" value="UniProtKB-UniRule"/>
</dbReference>
<dbReference type="Gene3D" id="3.30.70.860">
    <property type="match status" value="1"/>
</dbReference>
<dbReference type="RefSeq" id="WP_263036875.1">
    <property type="nucleotide sequence ID" value="NZ_JAOTPL010000002.1"/>
</dbReference>
<accession>A0AAE3LPE4</accession>
<dbReference type="HAMAP" id="MF_00632">
    <property type="entry name" value="UPF0234"/>
    <property type="match status" value="1"/>
</dbReference>
<evidence type="ECO:0000256" key="2">
    <source>
        <dbReference type="ARBA" id="ARBA00093450"/>
    </source>
</evidence>
<dbReference type="Proteomes" id="UP001209317">
    <property type="component" value="Unassembled WGS sequence"/>
</dbReference>
<evidence type="ECO:0000256" key="1">
    <source>
        <dbReference type="ARBA" id="ARBA00022741"/>
    </source>
</evidence>
<dbReference type="InterPro" id="IPR007551">
    <property type="entry name" value="YajQ/Smlt4090-like"/>
</dbReference>
<dbReference type="CDD" id="cd11740">
    <property type="entry name" value="YajQ_like"/>
    <property type="match status" value="1"/>
</dbReference>
<dbReference type="InterPro" id="IPR035571">
    <property type="entry name" value="UPF0234-like_C"/>
</dbReference>
<keyword evidence="1 3" id="KW-0547">Nucleotide-binding</keyword>
<dbReference type="PANTHER" id="PTHR30476">
    <property type="entry name" value="UPF0234 PROTEIN YAJQ"/>
    <property type="match status" value="1"/>
</dbReference>